<organism evidence="2 3">
    <name type="scientific">Streptomyces albiflavescens</name>
    <dbReference type="NCBI Taxonomy" id="1623582"/>
    <lineage>
        <taxon>Bacteria</taxon>
        <taxon>Bacillati</taxon>
        <taxon>Actinomycetota</taxon>
        <taxon>Actinomycetes</taxon>
        <taxon>Kitasatosporales</taxon>
        <taxon>Streptomycetaceae</taxon>
        <taxon>Streptomyces</taxon>
    </lineage>
</organism>
<keyword evidence="3" id="KW-1185">Reference proteome</keyword>
<comment type="caution">
    <text evidence="2">The sequence shown here is derived from an EMBL/GenBank/DDBJ whole genome shotgun (WGS) entry which is preliminary data.</text>
</comment>
<feature type="transmembrane region" description="Helical" evidence="1">
    <location>
        <begin position="188"/>
        <end position="208"/>
    </location>
</feature>
<keyword evidence="1" id="KW-1133">Transmembrane helix</keyword>
<dbReference type="RefSeq" id="WP_189192187.1">
    <property type="nucleotide sequence ID" value="NZ_BMMM01000029.1"/>
</dbReference>
<dbReference type="Proteomes" id="UP000600365">
    <property type="component" value="Unassembled WGS sequence"/>
</dbReference>
<accession>A0A917YFF8</accession>
<dbReference type="EMBL" id="BMMM01000029">
    <property type="protein sequence ID" value="GGN93796.1"/>
    <property type="molecule type" value="Genomic_DNA"/>
</dbReference>
<feature type="transmembrane region" description="Helical" evidence="1">
    <location>
        <begin position="14"/>
        <end position="36"/>
    </location>
</feature>
<sequence>MSVIASQEFYRSPIFWAAAAVVAAVVIGVGTMWATLRAANPKRSIQYAMEETRLLQPHEHLDGTMELRRNGVPLTDPRIVRVRIRNNGRRDVSANDFDSAHPIQASFGVPVLELLSSGSQPPTSHTPAAVVSGNELRIGPGRFGKATETSYVVLIDGQPAFELRHSLLNVPVREGITLGFTSRLLTEVVYPIAGAGAALLIIILGAPFT</sequence>
<dbReference type="AlphaFoldDB" id="A0A917YFF8"/>
<name>A0A917YFF8_9ACTN</name>
<gene>
    <name evidence="2" type="ORF">GCM10011579_092630</name>
</gene>
<proteinExistence type="predicted"/>
<keyword evidence="1" id="KW-0812">Transmembrane</keyword>
<reference evidence="2 3" key="1">
    <citation type="journal article" date="2014" name="Int. J. Syst. Evol. Microbiol.">
        <title>Complete genome sequence of Corynebacterium casei LMG S-19264T (=DSM 44701T), isolated from a smear-ripened cheese.</title>
        <authorList>
            <consortium name="US DOE Joint Genome Institute (JGI-PGF)"/>
            <person name="Walter F."/>
            <person name="Albersmeier A."/>
            <person name="Kalinowski J."/>
            <person name="Ruckert C."/>
        </authorList>
    </citation>
    <scope>NUCLEOTIDE SEQUENCE [LARGE SCALE GENOMIC DNA]</scope>
    <source>
        <strain evidence="2 3">CGMCC 4.7111</strain>
    </source>
</reference>
<evidence type="ECO:0000313" key="2">
    <source>
        <dbReference type="EMBL" id="GGN93796.1"/>
    </source>
</evidence>
<evidence type="ECO:0000256" key="1">
    <source>
        <dbReference type="SAM" id="Phobius"/>
    </source>
</evidence>
<keyword evidence="1" id="KW-0472">Membrane</keyword>
<protein>
    <submittedName>
        <fullName evidence="2">Uncharacterized protein</fullName>
    </submittedName>
</protein>
<evidence type="ECO:0000313" key="3">
    <source>
        <dbReference type="Proteomes" id="UP000600365"/>
    </source>
</evidence>